<name>A0ACC9MW40_9STAP</name>
<proteinExistence type="predicted"/>
<reference evidence="1" key="1">
    <citation type="submission" date="2017-12" db="EMBL/GenBank/DDBJ databases">
        <title>Genomics of Macrococcus caseolyticus.</title>
        <authorList>
            <person name="MacFadyen A.C."/>
            <person name="Paterson G.K."/>
        </authorList>
    </citation>
    <scope>NUCLEOTIDE SEQUENCE</scope>
    <source>
        <strain evidence="1">5459_5_49</strain>
    </source>
</reference>
<dbReference type="EMBL" id="PIWU01000001">
    <property type="protein sequence ID" value="PKE57511.1"/>
    <property type="molecule type" value="Genomic_DNA"/>
</dbReference>
<gene>
    <name evidence="1" type="ORF">CW682_00135</name>
</gene>
<keyword evidence="2" id="KW-1185">Reference proteome</keyword>
<evidence type="ECO:0000313" key="2">
    <source>
        <dbReference type="Proteomes" id="UP000233606"/>
    </source>
</evidence>
<evidence type="ECO:0000313" key="1">
    <source>
        <dbReference type="EMBL" id="PKE57511.1"/>
    </source>
</evidence>
<dbReference type="Proteomes" id="UP000233606">
    <property type="component" value="Unassembled WGS sequence"/>
</dbReference>
<sequence length="134" mass="14741">MKNIDLNLNTILDGAVQEQFDLAMEDVLKNIHDPNTEPGKSRKVTVTFKISSNPARETLNVEVDTKTSLVGKQPVMATLLTGEDATGVHARELKSGAKDQTYFDDNGTVRNDDGKPVEKESNVTPIKNKKALFK</sequence>
<accession>A0ACC9MW40</accession>
<protein>
    <submittedName>
        <fullName evidence="1">Uncharacterized protein</fullName>
    </submittedName>
</protein>
<organism evidence="1 2">
    <name type="scientific">Macrococcoides caseolyticum</name>
    <dbReference type="NCBI Taxonomy" id="69966"/>
    <lineage>
        <taxon>Bacteria</taxon>
        <taxon>Bacillati</taxon>
        <taxon>Bacillota</taxon>
        <taxon>Bacilli</taxon>
        <taxon>Bacillales</taxon>
        <taxon>Staphylococcaceae</taxon>
        <taxon>Macrococcoides</taxon>
    </lineage>
</organism>
<comment type="caution">
    <text evidence="1">The sequence shown here is derived from an EMBL/GenBank/DDBJ whole genome shotgun (WGS) entry which is preliminary data.</text>
</comment>